<evidence type="ECO:0000256" key="1">
    <source>
        <dbReference type="ARBA" id="ARBA00022723"/>
    </source>
</evidence>
<dbReference type="EMBL" id="DVMR01000014">
    <property type="protein sequence ID" value="HIU42942.1"/>
    <property type="molecule type" value="Genomic_DNA"/>
</dbReference>
<dbReference type="PANTHER" id="PTHR46112:SF3">
    <property type="entry name" value="AMINOPEPTIDASE YPDF"/>
    <property type="match status" value="1"/>
</dbReference>
<dbReference type="SUPFAM" id="SSF55920">
    <property type="entry name" value="Creatinase/aminopeptidase"/>
    <property type="match status" value="1"/>
</dbReference>
<dbReference type="PROSITE" id="PS00491">
    <property type="entry name" value="PROLINE_PEPTIDASE"/>
    <property type="match status" value="1"/>
</dbReference>
<reference evidence="6" key="1">
    <citation type="submission" date="2020-10" db="EMBL/GenBank/DDBJ databases">
        <authorList>
            <person name="Gilroy R."/>
        </authorList>
    </citation>
    <scope>NUCLEOTIDE SEQUENCE</scope>
    <source>
        <strain evidence="6">CHK191-8634</strain>
    </source>
</reference>
<dbReference type="SUPFAM" id="SSF53092">
    <property type="entry name" value="Creatinase/prolidase N-terminal domain"/>
    <property type="match status" value="1"/>
</dbReference>
<comment type="caution">
    <text evidence="6">The sequence shown here is derived from an EMBL/GenBank/DDBJ whole genome shotgun (WGS) entry which is preliminary data.</text>
</comment>
<dbReference type="Gene3D" id="3.40.350.10">
    <property type="entry name" value="Creatinase/prolidase N-terminal domain"/>
    <property type="match status" value="1"/>
</dbReference>
<dbReference type="PANTHER" id="PTHR46112">
    <property type="entry name" value="AMINOPEPTIDASE"/>
    <property type="match status" value="1"/>
</dbReference>
<dbReference type="InterPro" id="IPR029149">
    <property type="entry name" value="Creatin/AminoP/Spt16_N"/>
</dbReference>
<dbReference type="InterPro" id="IPR000587">
    <property type="entry name" value="Creatinase_N"/>
</dbReference>
<comment type="similarity">
    <text evidence="3">Belongs to the peptidase M24B family.</text>
</comment>
<evidence type="ECO:0000313" key="6">
    <source>
        <dbReference type="EMBL" id="HIU42942.1"/>
    </source>
</evidence>
<proteinExistence type="inferred from homology"/>
<reference evidence="6" key="2">
    <citation type="journal article" date="2021" name="PeerJ">
        <title>Extensive microbial diversity within the chicken gut microbiome revealed by metagenomics and culture.</title>
        <authorList>
            <person name="Gilroy R."/>
            <person name="Ravi A."/>
            <person name="Getino M."/>
            <person name="Pursley I."/>
            <person name="Horton D.L."/>
            <person name="Alikhan N.F."/>
            <person name="Baker D."/>
            <person name="Gharbi K."/>
            <person name="Hall N."/>
            <person name="Watson M."/>
            <person name="Adriaenssens E.M."/>
            <person name="Foster-Nyarko E."/>
            <person name="Jarju S."/>
            <person name="Secka A."/>
            <person name="Antonio M."/>
            <person name="Oren A."/>
            <person name="Chaudhuri R.R."/>
            <person name="La Ragione R."/>
            <person name="Hildebrand F."/>
            <person name="Pallen M.J."/>
        </authorList>
    </citation>
    <scope>NUCLEOTIDE SEQUENCE</scope>
    <source>
        <strain evidence="6">CHK191-8634</strain>
    </source>
</reference>
<dbReference type="Pfam" id="PF00557">
    <property type="entry name" value="Peptidase_M24"/>
    <property type="match status" value="1"/>
</dbReference>
<dbReference type="Gene3D" id="3.90.230.10">
    <property type="entry name" value="Creatinase/methionine aminopeptidase superfamily"/>
    <property type="match status" value="1"/>
</dbReference>
<organism evidence="6 7">
    <name type="scientific">Candidatus Ventrousia excrementavium</name>
    <dbReference type="NCBI Taxonomy" id="2840961"/>
    <lineage>
        <taxon>Bacteria</taxon>
        <taxon>Bacillati</taxon>
        <taxon>Bacillota</taxon>
        <taxon>Clostridia</taxon>
        <taxon>Eubacteriales</taxon>
        <taxon>Clostridiaceae</taxon>
        <taxon>Clostridiaceae incertae sedis</taxon>
        <taxon>Candidatus Ventrousia</taxon>
    </lineage>
</organism>
<name>A0A9D1LLB4_9CLOT</name>
<dbReference type="GO" id="GO:0004177">
    <property type="term" value="F:aminopeptidase activity"/>
    <property type="evidence" value="ECO:0007669"/>
    <property type="project" value="UniProtKB-KW"/>
</dbReference>
<dbReference type="Pfam" id="PF01321">
    <property type="entry name" value="Creatinase_N"/>
    <property type="match status" value="1"/>
</dbReference>
<gene>
    <name evidence="6" type="ORF">IAB67_01435</name>
</gene>
<dbReference type="InterPro" id="IPR050659">
    <property type="entry name" value="Peptidase_M24B"/>
</dbReference>
<dbReference type="CDD" id="cd01092">
    <property type="entry name" value="APP-like"/>
    <property type="match status" value="1"/>
</dbReference>
<evidence type="ECO:0000313" key="7">
    <source>
        <dbReference type="Proteomes" id="UP000824073"/>
    </source>
</evidence>
<dbReference type="GO" id="GO:0046872">
    <property type="term" value="F:metal ion binding"/>
    <property type="evidence" value="ECO:0007669"/>
    <property type="project" value="UniProtKB-KW"/>
</dbReference>
<protein>
    <submittedName>
        <fullName evidence="6">Aminopeptidase P family protein</fullName>
    </submittedName>
</protein>
<dbReference type="InterPro" id="IPR036005">
    <property type="entry name" value="Creatinase/aminopeptidase-like"/>
</dbReference>
<feature type="domain" description="Creatinase N-terminal" evidence="5">
    <location>
        <begin position="3"/>
        <end position="132"/>
    </location>
</feature>
<keyword evidence="1 3" id="KW-0479">Metal-binding</keyword>
<evidence type="ECO:0000256" key="2">
    <source>
        <dbReference type="ARBA" id="ARBA00022801"/>
    </source>
</evidence>
<dbReference type="InterPro" id="IPR001131">
    <property type="entry name" value="Peptidase_M24B_aminopep-P_CS"/>
</dbReference>
<sequence>MSRLEKIAAMLRENQLDAVVLTHGDNLVYATAMPGIEGVAVITADSEGWLFTDSRYIEDATARVAPQGWHVIMPETGYPTPACAEQVVRDKGVKLMGFEDRAMTYDEYQKYLPALSCALKPVGNAFELLREIKEQEEVDCIEKAQRIAEKALDELYGLIKPGVTEMEMAGELEYRMRRYGSGGVSFPTIFVSGPKSALPHGVPGDRVVQKGDFIVIDFGATYNGYRSDMTRTVAVGEATDEMRKVYATVLEAQLRGIEAFEVGAVGKDVHNAAAAVIEKAGYGQYFGHGLGHSLGLLIHENPRASRTSEAQFKVGNIITMEPGIYLPGRFGVRIEDMLYLSPSGKVNLTKMPKELLIL</sequence>
<evidence type="ECO:0000259" key="5">
    <source>
        <dbReference type="Pfam" id="PF01321"/>
    </source>
</evidence>
<accession>A0A9D1LLB4</accession>
<keyword evidence="2" id="KW-0378">Hydrolase</keyword>
<evidence type="ECO:0000259" key="4">
    <source>
        <dbReference type="Pfam" id="PF00557"/>
    </source>
</evidence>
<dbReference type="AlphaFoldDB" id="A0A9D1LLB4"/>
<evidence type="ECO:0000256" key="3">
    <source>
        <dbReference type="RuleBase" id="RU000590"/>
    </source>
</evidence>
<keyword evidence="6" id="KW-0645">Protease</keyword>
<feature type="domain" description="Peptidase M24" evidence="4">
    <location>
        <begin position="140"/>
        <end position="340"/>
    </location>
</feature>
<keyword evidence="6" id="KW-0031">Aminopeptidase</keyword>
<dbReference type="InterPro" id="IPR000994">
    <property type="entry name" value="Pept_M24"/>
</dbReference>
<dbReference type="Proteomes" id="UP000824073">
    <property type="component" value="Unassembled WGS sequence"/>
</dbReference>